<evidence type="ECO:0000256" key="1">
    <source>
        <dbReference type="SAM" id="MobiDB-lite"/>
    </source>
</evidence>
<sequence>MRSAGRLFFYMNLDLARCGNEDQYCSLSDEEELEERGPGGKCLGKRKHLGEGDLERECTLIKKKSHAGVPSDTKERQVNPAKEMTGESSRQSKEYFYEFDEYILDISEDNDLDEFDILEQKGTEKLRQVKDPLGQTLFEPSDVKHPRSAEWWPMRHVAEYLKQKVWKPLERSERNVHAR</sequence>
<gene>
    <name evidence="2" type="ORF">NDU88_008074</name>
</gene>
<evidence type="ECO:0000313" key="2">
    <source>
        <dbReference type="EMBL" id="KAJ1110726.1"/>
    </source>
</evidence>
<organism evidence="2 3">
    <name type="scientific">Pleurodeles waltl</name>
    <name type="common">Iberian ribbed newt</name>
    <dbReference type="NCBI Taxonomy" id="8319"/>
    <lineage>
        <taxon>Eukaryota</taxon>
        <taxon>Metazoa</taxon>
        <taxon>Chordata</taxon>
        <taxon>Craniata</taxon>
        <taxon>Vertebrata</taxon>
        <taxon>Euteleostomi</taxon>
        <taxon>Amphibia</taxon>
        <taxon>Batrachia</taxon>
        <taxon>Caudata</taxon>
        <taxon>Salamandroidea</taxon>
        <taxon>Salamandridae</taxon>
        <taxon>Pleurodelinae</taxon>
        <taxon>Pleurodeles</taxon>
    </lineage>
</organism>
<feature type="region of interest" description="Disordered" evidence="1">
    <location>
        <begin position="64"/>
        <end position="90"/>
    </location>
</feature>
<accession>A0AAV7N5A4</accession>
<keyword evidence="3" id="KW-1185">Reference proteome</keyword>
<reference evidence="2" key="1">
    <citation type="journal article" date="2022" name="bioRxiv">
        <title>Sequencing and chromosome-scale assembly of the giantPleurodeles waltlgenome.</title>
        <authorList>
            <person name="Brown T."/>
            <person name="Elewa A."/>
            <person name="Iarovenko S."/>
            <person name="Subramanian E."/>
            <person name="Araus A.J."/>
            <person name="Petzold A."/>
            <person name="Susuki M."/>
            <person name="Suzuki K.-i.T."/>
            <person name="Hayashi T."/>
            <person name="Toyoda A."/>
            <person name="Oliveira C."/>
            <person name="Osipova E."/>
            <person name="Leigh N.D."/>
            <person name="Simon A."/>
            <person name="Yun M.H."/>
        </authorList>
    </citation>
    <scope>NUCLEOTIDE SEQUENCE</scope>
    <source>
        <strain evidence="2">20211129_DDA</strain>
        <tissue evidence="2">Liver</tissue>
    </source>
</reference>
<dbReference type="Proteomes" id="UP001066276">
    <property type="component" value="Chromosome 9"/>
</dbReference>
<protein>
    <submittedName>
        <fullName evidence="2">Uncharacterized protein</fullName>
    </submittedName>
</protein>
<name>A0AAV7N5A4_PLEWA</name>
<proteinExistence type="predicted"/>
<evidence type="ECO:0000313" key="3">
    <source>
        <dbReference type="Proteomes" id="UP001066276"/>
    </source>
</evidence>
<dbReference type="EMBL" id="JANPWB010000013">
    <property type="protein sequence ID" value="KAJ1110726.1"/>
    <property type="molecule type" value="Genomic_DNA"/>
</dbReference>
<dbReference type="AlphaFoldDB" id="A0AAV7N5A4"/>
<comment type="caution">
    <text evidence="2">The sequence shown here is derived from an EMBL/GenBank/DDBJ whole genome shotgun (WGS) entry which is preliminary data.</text>
</comment>